<reference evidence="1 2" key="1">
    <citation type="submission" date="2020-02" db="EMBL/GenBank/DDBJ databases">
        <title>Genomic Insights into the Phylogeny and Genetic Plasticity of the Human and Animal Enteric Pathogen Clostridium perfringens.</title>
        <authorList>
            <person name="Feng Y."/>
            <person name="Hu Y."/>
        </authorList>
    </citation>
    <scope>NUCLEOTIDE SEQUENCE [LARGE SCALE GENOMIC DNA]</scope>
    <source>
        <strain evidence="1 2">CP-40</strain>
    </source>
</reference>
<dbReference type="RefSeq" id="WP_164800954.1">
    <property type="nucleotide sequence ID" value="NZ_JAALLZ010000006.1"/>
</dbReference>
<name>A0AAP7BWI8_CLOPF</name>
<comment type="caution">
    <text evidence="1">The sequence shown here is derived from an EMBL/GenBank/DDBJ whole genome shotgun (WGS) entry which is preliminary data.</text>
</comment>
<dbReference type="Proteomes" id="UP000481454">
    <property type="component" value="Unassembled WGS sequence"/>
</dbReference>
<gene>
    <name evidence="1" type="ORF">G6Z34_13045</name>
</gene>
<organism evidence="1 2">
    <name type="scientific">Clostridium perfringens</name>
    <dbReference type="NCBI Taxonomy" id="1502"/>
    <lineage>
        <taxon>Bacteria</taxon>
        <taxon>Bacillati</taxon>
        <taxon>Bacillota</taxon>
        <taxon>Clostridia</taxon>
        <taxon>Eubacteriales</taxon>
        <taxon>Clostridiaceae</taxon>
        <taxon>Clostridium</taxon>
    </lineage>
</organism>
<dbReference type="EMBL" id="JAALLZ010000006">
    <property type="protein sequence ID" value="NGU31011.1"/>
    <property type="molecule type" value="Genomic_DNA"/>
</dbReference>
<sequence length="593" mass="67431">MNNLEQIVAQYYTDINGNPMSYHIVRNFTISPNNYQIQLDGIYDKHKGVEVIEPEGLFRVYNHDEIAPNRYFVRADGNVFFDPSMASKTVKVDYYSIGLPCIGAGRIYTLLDDKGNVIETLQDILKAGQLVVDSLKTMGDVKIVIDEIQTSKIQALKCRENLDEGIDDANKLYSKLNSVDYVQKNQFVQTVDRIDNDLDNTNKKINTEVSTINTELGKKVNKTDLDNELSSINVTINGISEKVKKSVTEEEFTEFKQNSKQFEWKVEQKLNLHNILPNSTFDGGMRGWLCDVPFWSGISTAYDLCGRMCGAFQNTLQYDANKNEKYLQTHKAYRVKKHTNYTINFHYVVEKNVHSMDAFVVLSDTEKCDYAQSICILTAPGGSQSQTYDDKPFSYKFNTGDHEYVWIRFDHNGMKENVNTSQFNWVYLSEIAIYEGDVGQVKWIPAGGETYSTDFKMDQQGFKALFSDGSYASMGHDGFEWYNSDTGHSYHALAYVTVFDIPAGNPGRVNIKLPKEFTKREVSLKWTVSLRGYYYNTSGNFFPMHVHVSGGNHHVDDDGLIVCPIEGYCRIQNAENDSDVQNRNVTAMLIAIA</sequence>
<accession>A0AAP7BWI8</accession>
<proteinExistence type="predicted"/>
<evidence type="ECO:0000313" key="2">
    <source>
        <dbReference type="Proteomes" id="UP000481454"/>
    </source>
</evidence>
<evidence type="ECO:0000313" key="1">
    <source>
        <dbReference type="EMBL" id="NGU31011.1"/>
    </source>
</evidence>
<dbReference type="AlphaFoldDB" id="A0AAP7BWI8"/>
<protein>
    <submittedName>
        <fullName evidence="1">Uncharacterized protein</fullName>
    </submittedName>
</protein>